<proteinExistence type="predicted"/>
<sequence length="257" mass="29262">MWSEYPSSRSSTSQHFRVHHSCAVLNPDLYSKFPGSEPWAAANWPLWKTSSCLAPHVKREYNQAADYLTSKTLTLGKSCTVQDPEEFLQLERVPKIAEKLMKPKVVLLDGELPQDSERPSLPKGSVGDVADSQLAPLAQAGRVFAVLTRAKTKARTLPSPEVVENAPPDEEEPRRPMTTLEYQAERWRRIRVHQEQDTYLSEIKSFLKGYIGRFPPRRLRKISKVPTYSHSTREMFFIASLVQPEGVPEISWTSQGW</sequence>
<evidence type="ECO:0000313" key="3">
    <source>
        <dbReference type="Proteomes" id="UP001165121"/>
    </source>
</evidence>
<name>A0A9W6TR19_9STRA</name>
<comment type="caution">
    <text evidence="2">The sequence shown here is derived from an EMBL/GenBank/DDBJ whole genome shotgun (WGS) entry which is preliminary data.</text>
</comment>
<keyword evidence="3" id="KW-1185">Reference proteome</keyword>
<evidence type="ECO:0000256" key="1">
    <source>
        <dbReference type="SAM" id="MobiDB-lite"/>
    </source>
</evidence>
<accession>A0A9W6TR19</accession>
<feature type="region of interest" description="Disordered" evidence="1">
    <location>
        <begin position="157"/>
        <end position="176"/>
    </location>
</feature>
<dbReference type="EMBL" id="BSXT01000124">
    <property type="protein sequence ID" value="GMF18278.1"/>
    <property type="molecule type" value="Genomic_DNA"/>
</dbReference>
<protein>
    <submittedName>
        <fullName evidence="2">Unnamed protein product</fullName>
    </submittedName>
</protein>
<organism evidence="2 3">
    <name type="scientific">Phytophthora fragariaefolia</name>
    <dbReference type="NCBI Taxonomy" id="1490495"/>
    <lineage>
        <taxon>Eukaryota</taxon>
        <taxon>Sar</taxon>
        <taxon>Stramenopiles</taxon>
        <taxon>Oomycota</taxon>
        <taxon>Peronosporomycetes</taxon>
        <taxon>Peronosporales</taxon>
        <taxon>Peronosporaceae</taxon>
        <taxon>Phytophthora</taxon>
    </lineage>
</organism>
<evidence type="ECO:0000313" key="2">
    <source>
        <dbReference type="EMBL" id="GMF18278.1"/>
    </source>
</evidence>
<reference evidence="2" key="1">
    <citation type="submission" date="2023-04" db="EMBL/GenBank/DDBJ databases">
        <title>Phytophthora fragariaefolia NBRC 109709.</title>
        <authorList>
            <person name="Ichikawa N."/>
            <person name="Sato H."/>
            <person name="Tonouchi N."/>
        </authorList>
    </citation>
    <scope>NUCLEOTIDE SEQUENCE</scope>
    <source>
        <strain evidence="2">NBRC 109709</strain>
    </source>
</reference>
<gene>
    <name evidence="2" type="ORF">Pfra01_000154700</name>
</gene>
<dbReference type="AlphaFoldDB" id="A0A9W6TR19"/>
<dbReference type="Proteomes" id="UP001165121">
    <property type="component" value="Unassembled WGS sequence"/>
</dbReference>